<proteinExistence type="predicted"/>
<organism evidence="1">
    <name type="scientific">marine sediment metagenome</name>
    <dbReference type="NCBI Taxonomy" id="412755"/>
    <lineage>
        <taxon>unclassified sequences</taxon>
        <taxon>metagenomes</taxon>
        <taxon>ecological metagenomes</taxon>
    </lineage>
</organism>
<gene>
    <name evidence="1" type="ORF">LCGC14_2657170</name>
</gene>
<evidence type="ECO:0000313" key="1">
    <source>
        <dbReference type="EMBL" id="KKK97000.1"/>
    </source>
</evidence>
<feature type="non-terminal residue" evidence="1">
    <location>
        <position position="50"/>
    </location>
</feature>
<comment type="caution">
    <text evidence="1">The sequence shown here is derived from an EMBL/GenBank/DDBJ whole genome shotgun (WGS) entry which is preliminary data.</text>
</comment>
<accession>A0A0F9AFE4</accession>
<sequence length="50" mass="4988">MYGAHVQGKTTLAAVGNSNIIAAGGAGVNTFLQQLVVTISVWTASAIVSV</sequence>
<dbReference type="AlphaFoldDB" id="A0A0F9AFE4"/>
<reference evidence="1" key="1">
    <citation type="journal article" date="2015" name="Nature">
        <title>Complex archaea that bridge the gap between prokaryotes and eukaryotes.</title>
        <authorList>
            <person name="Spang A."/>
            <person name="Saw J.H."/>
            <person name="Jorgensen S.L."/>
            <person name="Zaremba-Niedzwiedzka K."/>
            <person name="Martijn J."/>
            <person name="Lind A.E."/>
            <person name="van Eijk R."/>
            <person name="Schleper C."/>
            <person name="Guy L."/>
            <person name="Ettema T.J."/>
        </authorList>
    </citation>
    <scope>NUCLEOTIDE SEQUENCE</scope>
</reference>
<protein>
    <submittedName>
        <fullName evidence="1">Uncharacterized protein</fullName>
    </submittedName>
</protein>
<name>A0A0F9AFE4_9ZZZZ</name>
<dbReference type="EMBL" id="LAZR01046240">
    <property type="protein sequence ID" value="KKK97000.1"/>
    <property type="molecule type" value="Genomic_DNA"/>
</dbReference>